<feature type="transmembrane region" description="Helical" evidence="7">
    <location>
        <begin position="274"/>
        <end position="294"/>
    </location>
</feature>
<feature type="transmembrane region" description="Helical" evidence="7">
    <location>
        <begin position="1151"/>
        <end position="1170"/>
    </location>
</feature>
<feature type="transmembrane region" description="Helical" evidence="7">
    <location>
        <begin position="383"/>
        <end position="403"/>
    </location>
</feature>
<feature type="region of interest" description="Disordered" evidence="6">
    <location>
        <begin position="46"/>
        <end position="72"/>
    </location>
</feature>
<evidence type="ECO:0000256" key="3">
    <source>
        <dbReference type="ARBA" id="ARBA00022692"/>
    </source>
</evidence>
<feature type="compositionally biased region" description="Basic and acidic residues" evidence="6">
    <location>
        <begin position="63"/>
        <end position="72"/>
    </location>
</feature>
<comment type="caution">
    <text evidence="8">The sequence shown here is derived from an EMBL/GenBank/DDBJ whole genome shotgun (WGS) entry which is preliminary data.</text>
</comment>
<dbReference type="AlphaFoldDB" id="A0A8B6DKC1"/>
<feature type="transmembrane region" description="Helical" evidence="7">
    <location>
        <begin position="1086"/>
        <end position="1106"/>
    </location>
</feature>
<proteinExistence type="inferred from homology"/>
<evidence type="ECO:0000256" key="4">
    <source>
        <dbReference type="ARBA" id="ARBA00022989"/>
    </source>
</evidence>
<keyword evidence="4 7" id="KW-1133">Transmembrane helix</keyword>
<dbReference type="Pfam" id="PF00860">
    <property type="entry name" value="Xan_ur_permease"/>
    <property type="match status" value="2"/>
</dbReference>
<reference evidence="8" key="1">
    <citation type="submission" date="2018-11" db="EMBL/GenBank/DDBJ databases">
        <authorList>
            <person name="Alioto T."/>
            <person name="Alioto T."/>
        </authorList>
    </citation>
    <scope>NUCLEOTIDE SEQUENCE</scope>
</reference>
<evidence type="ECO:0000313" key="8">
    <source>
        <dbReference type="EMBL" id="VDI20470.1"/>
    </source>
</evidence>
<dbReference type="GO" id="GO:0022857">
    <property type="term" value="F:transmembrane transporter activity"/>
    <property type="evidence" value="ECO:0007669"/>
    <property type="project" value="InterPro"/>
</dbReference>
<feature type="transmembrane region" description="Helical" evidence="7">
    <location>
        <begin position="218"/>
        <end position="239"/>
    </location>
</feature>
<dbReference type="GO" id="GO:0016020">
    <property type="term" value="C:membrane"/>
    <property type="evidence" value="ECO:0007669"/>
    <property type="project" value="UniProtKB-SubCell"/>
</dbReference>
<comment type="similarity">
    <text evidence="2">Belongs to the nucleobase:cation symporter-2 (NCS2) (TC 2.A.40) family.</text>
</comment>
<feature type="region of interest" description="Disordered" evidence="6">
    <location>
        <begin position="640"/>
        <end position="669"/>
    </location>
</feature>
<dbReference type="OrthoDB" id="1641903at2759"/>
<gene>
    <name evidence="8" type="ORF">MGAL_10B027561</name>
</gene>
<evidence type="ECO:0000313" key="9">
    <source>
        <dbReference type="Proteomes" id="UP000596742"/>
    </source>
</evidence>
<evidence type="ECO:0000256" key="2">
    <source>
        <dbReference type="ARBA" id="ARBA00008821"/>
    </source>
</evidence>
<feature type="transmembrane region" description="Helical" evidence="7">
    <location>
        <begin position="729"/>
        <end position="749"/>
    </location>
</feature>
<keyword evidence="9" id="KW-1185">Reference proteome</keyword>
<feature type="transmembrane region" description="Helical" evidence="7">
    <location>
        <begin position="92"/>
        <end position="118"/>
    </location>
</feature>
<feature type="transmembrane region" description="Helical" evidence="7">
    <location>
        <begin position="521"/>
        <end position="543"/>
    </location>
</feature>
<evidence type="ECO:0000256" key="7">
    <source>
        <dbReference type="SAM" id="Phobius"/>
    </source>
</evidence>
<feature type="region of interest" description="Disordered" evidence="6">
    <location>
        <begin position="1236"/>
        <end position="1255"/>
    </location>
</feature>
<accession>A0A8B6DKC1</accession>
<organism evidence="8 9">
    <name type="scientific">Mytilus galloprovincialis</name>
    <name type="common">Mediterranean mussel</name>
    <dbReference type="NCBI Taxonomy" id="29158"/>
    <lineage>
        <taxon>Eukaryota</taxon>
        <taxon>Metazoa</taxon>
        <taxon>Spiralia</taxon>
        <taxon>Lophotrochozoa</taxon>
        <taxon>Mollusca</taxon>
        <taxon>Bivalvia</taxon>
        <taxon>Autobranchia</taxon>
        <taxon>Pteriomorphia</taxon>
        <taxon>Mytilida</taxon>
        <taxon>Mytiloidea</taxon>
        <taxon>Mytilidae</taxon>
        <taxon>Mytilinae</taxon>
        <taxon>Mytilus</taxon>
    </lineage>
</organism>
<feature type="transmembrane region" description="Helical" evidence="7">
    <location>
        <begin position="1118"/>
        <end position="1139"/>
    </location>
</feature>
<keyword evidence="5 7" id="KW-0472">Membrane</keyword>
<dbReference type="EMBL" id="UYJE01003583">
    <property type="protein sequence ID" value="VDI20470.1"/>
    <property type="molecule type" value="Genomic_DNA"/>
</dbReference>
<feature type="transmembrane region" description="Helical" evidence="7">
    <location>
        <begin position="465"/>
        <end position="484"/>
    </location>
</feature>
<comment type="subcellular location">
    <subcellularLocation>
        <location evidence="1">Membrane</location>
        <topology evidence="1">Multi-pass membrane protein</topology>
    </subcellularLocation>
</comment>
<feature type="transmembrane region" description="Helical" evidence="7">
    <location>
        <begin position="910"/>
        <end position="936"/>
    </location>
</feature>
<dbReference type="Proteomes" id="UP000596742">
    <property type="component" value="Unassembled WGS sequence"/>
</dbReference>
<name>A0A8B6DKC1_MYTGA</name>
<keyword evidence="3 7" id="KW-0812">Transmembrane</keyword>
<dbReference type="PANTHER" id="PTHR11119">
    <property type="entry name" value="XANTHINE-URACIL / VITAMIN C PERMEASE FAMILY MEMBER"/>
    <property type="match status" value="1"/>
</dbReference>
<evidence type="ECO:0000256" key="6">
    <source>
        <dbReference type="SAM" id="MobiDB-lite"/>
    </source>
</evidence>
<dbReference type="InterPro" id="IPR006043">
    <property type="entry name" value="NCS2"/>
</dbReference>
<feature type="transmembrane region" description="Helical" evidence="7">
    <location>
        <begin position="1061"/>
        <end position="1080"/>
    </location>
</feature>
<feature type="compositionally biased region" description="Basic and acidic residues" evidence="6">
    <location>
        <begin position="1240"/>
        <end position="1249"/>
    </location>
</feature>
<feature type="transmembrane region" description="Helical" evidence="7">
    <location>
        <begin position="555"/>
        <end position="574"/>
    </location>
</feature>
<feature type="transmembrane region" description="Helical" evidence="7">
    <location>
        <begin position="979"/>
        <end position="999"/>
    </location>
</feature>
<feature type="transmembrane region" description="Helical" evidence="7">
    <location>
        <begin position="814"/>
        <end position="835"/>
    </location>
</feature>
<feature type="transmembrane region" description="Helical" evidence="7">
    <location>
        <begin position="314"/>
        <end position="340"/>
    </location>
</feature>
<evidence type="ECO:0000256" key="1">
    <source>
        <dbReference type="ARBA" id="ARBA00004141"/>
    </source>
</evidence>
<feature type="transmembrane region" description="Helical" evidence="7">
    <location>
        <begin position="138"/>
        <end position="157"/>
    </location>
</feature>
<feature type="transmembrane region" description="Helical" evidence="7">
    <location>
        <begin position="870"/>
        <end position="890"/>
    </location>
</feature>
<evidence type="ECO:0000256" key="5">
    <source>
        <dbReference type="ARBA" id="ARBA00023136"/>
    </source>
</evidence>
<feature type="transmembrane region" description="Helical" evidence="7">
    <location>
        <begin position="688"/>
        <end position="717"/>
    </location>
</feature>
<feature type="transmembrane region" description="Helical" evidence="7">
    <location>
        <begin position="490"/>
        <end position="509"/>
    </location>
</feature>
<sequence>MMDASMGYVRRLSSKGNILTGFDLANADIVKDETGIHIRIKKKDAPLQKKSPQEAVNIQPLSKDQEAATNKEVETEEDHWKLLYRISDTPSILMTILFAFQQTLMGLPFCVMSAIMVAQAVCGDDDNDLKTRMLSTTVFLSAITTFLQATFGVRLPVYQGPTVAYILPLLVLSDLPEWKCPAVGYKVIVNATSGLNFTTNELDVVGYRENIIMPRLRAMQGCLVIAGAVHMLIGLTGFVGVLLKVVGPLTVVPTLLLIGIQFDGVMNTFCDPNWGISAGTCLISLILAVYLNGWNMPIPVITKSRGFHFIRYPLQQVLAVLFAIIIGWGICGILTHAGALTTDTRSKEYKTRTDAGADTIERTPWFIIPYPGQFGSIGFNSGVFIAFVVATLLSVVESIADYYACARLCQVPPPPLPAMNRGIMVEGFMSMIAGFFGAGHATTTYSNNIGLIGITKVASRRVTQVLAIQLIVCAIIGKFGAIFVTIPYPVLGGSAILSFGLFLGIVMSYMQYTDMNSPRNLAVVGVSILVGIMVPNWVKVNFAVIKTGSDGFDEFLIMLLTNPSFTGGFIGFVLDNTVKGTMKERGIAAWALDESKSPDAESHYEEGIEIYEISFLTKHLKKIPWMKYLPGIHIRIKKKDDPLQKKSAPESVNLPPLSNDQEAAANKEVQTEEDNWKLLYRVSDTPSILMTILFAFQQTLMGLPFCVMSAIIVAQAVCGDDDNDLKTRMLSTTVFLSAITTFLQATFGVRLPVYQGPTVAYILPLLVLSDLPEWKCPTVGYKVIVNATSGLNFTTNELDVVGYRDTIIMPRLRAMQGCLIIAGAVHMLIGLTGFVGVLLKVVGPLTVVPMLLLIGIQFDGVMNTFCDPNWGISAGTCLVSLILAVYLNGWNMPIPVITKSRGFHFIRYPLQQVLAVLFAIFIGWGICGILTHAGALTTDIRSKEYKTRTDAGADTIERTPWFIIPYPGQFGSIGFNSGVFIAFVVATLLSVVESIADYYACARLCHVPPPPLPAMNRGIMVEGFMSMIAGFFGAGHATTTYSNNIGLIGITKVASRRVTQVLAIQLIVCAIIGKFGAIFVTIPYPVLGGSAILSFGLFLGIVMSYMQYTDMNSPRNLAVVDVSILVGIMVPNWVKVNFAVIKTGSDGFDEFLIMLLTNPSFTGGFIGFVLDNTVKGTIKERGIAAWALDESKSPDSESHYEEGIEIYEIPFLTKHLKKIPWMKYLPVFPTFTSHSCRNKSNKDDKDLKNDNNTNL</sequence>
<protein>
    <submittedName>
        <fullName evidence="8">Solute carrier family 23 (Nucleobase transporter), member 1/2</fullName>
    </submittedName>
</protein>